<dbReference type="Proteomes" id="UP000321046">
    <property type="component" value="Unassembled WGS sequence"/>
</dbReference>
<dbReference type="PROSITE" id="PS51782">
    <property type="entry name" value="LYSM"/>
    <property type="match status" value="1"/>
</dbReference>
<evidence type="ECO:0000313" key="3">
    <source>
        <dbReference type="EMBL" id="TXD32756.1"/>
    </source>
</evidence>
<sequence length="357" mass="41074">MPWDDSMSSNATGTEFKSWAGGKALLAMMVGVGVMLMASSAMAQSQASVSAMLRGAMLGIGPSPVASMINPQHDEWLEDEEIQAWLWPTPVERAWPVDEQGRPVVETRRREVFFHEVGPRESLSRLRSMYRVTTAMLQEMNPELDLRNLEVGQKVKVWELDDSSWARSVGRANSGRLIRGEPMPPAESYILLYPHRAFGTYYAVSETVRVLDAYYETFNDAPPLIVGDMSFRTGRAISPHRSHRSGRDVDVTLPRLVEPPNYNRFHYIRRDHLDAQRTLWMVLKLLEGGMVEHIFLDWYHQRTLYRLARDQGAPEAWLREVFQYPRRGGSGIVRHEPGHRKHLHVRYRCQETDRWCG</sequence>
<dbReference type="OrthoDB" id="1467367at2"/>
<dbReference type="Gene3D" id="3.30.1380.10">
    <property type="match status" value="1"/>
</dbReference>
<feature type="transmembrane region" description="Helical" evidence="1">
    <location>
        <begin position="20"/>
        <end position="43"/>
    </location>
</feature>
<dbReference type="AlphaFoldDB" id="A0A5C6X640"/>
<evidence type="ECO:0000313" key="4">
    <source>
        <dbReference type="Proteomes" id="UP000321046"/>
    </source>
</evidence>
<accession>A0A5C6X640</accession>
<organism evidence="3 4">
    <name type="scientific">Lujinxingia vulgaris</name>
    <dbReference type="NCBI Taxonomy" id="2600176"/>
    <lineage>
        <taxon>Bacteria</taxon>
        <taxon>Deltaproteobacteria</taxon>
        <taxon>Bradymonadales</taxon>
        <taxon>Lujinxingiaceae</taxon>
        <taxon>Lujinxingia</taxon>
    </lineage>
</organism>
<dbReference type="EMBL" id="VOSL01000111">
    <property type="protein sequence ID" value="TXD32756.1"/>
    <property type="molecule type" value="Genomic_DNA"/>
</dbReference>
<keyword evidence="1" id="KW-0812">Transmembrane</keyword>
<dbReference type="Pfam" id="PF01476">
    <property type="entry name" value="LysM"/>
    <property type="match status" value="1"/>
</dbReference>
<feature type="domain" description="LysM" evidence="2">
    <location>
        <begin position="113"/>
        <end position="157"/>
    </location>
</feature>
<dbReference type="CDD" id="cd00118">
    <property type="entry name" value="LysM"/>
    <property type="match status" value="1"/>
</dbReference>
<keyword evidence="1" id="KW-1133">Transmembrane helix</keyword>
<dbReference type="SMART" id="SM00257">
    <property type="entry name" value="LysM"/>
    <property type="match status" value="1"/>
</dbReference>
<keyword evidence="1" id="KW-0472">Membrane</keyword>
<evidence type="ECO:0000259" key="2">
    <source>
        <dbReference type="PROSITE" id="PS51782"/>
    </source>
</evidence>
<dbReference type="Gene3D" id="3.10.350.10">
    <property type="entry name" value="LysM domain"/>
    <property type="match status" value="1"/>
</dbReference>
<proteinExistence type="predicted"/>
<evidence type="ECO:0000256" key="1">
    <source>
        <dbReference type="SAM" id="Phobius"/>
    </source>
</evidence>
<dbReference type="InterPro" id="IPR036779">
    <property type="entry name" value="LysM_dom_sf"/>
</dbReference>
<name>A0A5C6X640_9DELT</name>
<dbReference type="InterPro" id="IPR009045">
    <property type="entry name" value="Zn_M74/Hedgehog-like"/>
</dbReference>
<protein>
    <submittedName>
        <fullName evidence="3">LysM peptidoglycan-binding domain-containing protein</fullName>
    </submittedName>
</protein>
<gene>
    <name evidence="3" type="ORF">FRC96_16465</name>
</gene>
<dbReference type="InterPro" id="IPR018392">
    <property type="entry name" value="LysM"/>
</dbReference>
<comment type="caution">
    <text evidence="3">The sequence shown here is derived from an EMBL/GenBank/DDBJ whole genome shotgun (WGS) entry which is preliminary data.</text>
</comment>
<reference evidence="3 4" key="1">
    <citation type="submission" date="2019-08" db="EMBL/GenBank/DDBJ databases">
        <title>Bradymonadales sp. TMQ2.</title>
        <authorList>
            <person name="Liang Q."/>
        </authorList>
    </citation>
    <scope>NUCLEOTIDE SEQUENCE [LARGE SCALE GENOMIC DNA]</scope>
    <source>
        <strain evidence="3 4">TMQ2</strain>
    </source>
</reference>
<dbReference type="SUPFAM" id="SSF55166">
    <property type="entry name" value="Hedgehog/DD-peptidase"/>
    <property type="match status" value="1"/>
</dbReference>